<dbReference type="STRING" id="645133.E3R0G8"/>
<protein>
    <submittedName>
        <fullName evidence="1">Uncharacterized protein</fullName>
    </submittedName>
</protein>
<dbReference type="AlphaFoldDB" id="E3R0G8"/>
<dbReference type="InterPro" id="IPR053008">
    <property type="entry name" value="Phomopsin_biosynth_assoc"/>
</dbReference>
<reference evidence="2" key="1">
    <citation type="journal article" date="2012" name="Nat. Genet.">
        <title>Lifestyle transitions in plant pathogenic Colletotrichum fungi deciphered by genome and transcriptome analyses.</title>
        <authorList>
            <person name="O'Connell R.J."/>
            <person name="Thon M.R."/>
            <person name="Hacquard S."/>
            <person name="Amyotte S.G."/>
            <person name="Kleemann J."/>
            <person name="Torres M.F."/>
            <person name="Damm U."/>
            <person name="Buiate E.A."/>
            <person name="Epstein L."/>
            <person name="Alkan N."/>
            <person name="Altmueller J."/>
            <person name="Alvarado-Balderrama L."/>
            <person name="Bauser C.A."/>
            <person name="Becker C."/>
            <person name="Birren B.W."/>
            <person name="Chen Z."/>
            <person name="Choi J."/>
            <person name="Crouch J.A."/>
            <person name="Duvick J.P."/>
            <person name="Farman M.A."/>
            <person name="Gan P."/>
            <person name="Heiman D."/>
            <person name="Henrissat B."/>
            <person name="Howard R.J."/>
            <person name="Kabbage M."/>
            <person name="Koch C."/>
            <person name="Kracher B."/>
            <person name="Kubo Y."/>
            <person name="Law A.D."/>
            <person name="Lebrun M.-H."/>
            <person name="Lee Y.-H."/>
            <person name="Miyara I."/>
            <person name="Moore N."/>
            <person name="Neumann U."/>
            <person name="Nordstroem K."/>
            <person name="Panaccione D.G."/>
            <person name="Panstruga R."/>
            <person name="Place M."/>
            <person name="Proctor R.H."/>
            <person name="Prusky D."/>
            <person name="Rech G."/>
            <person name="Reinhardt R."/>
            <person name="Rollins J.A."/>
            <person name="Rounsley S."/>
            <person name="Schardl C.L."/>
            <person name="Schwartz D.C."/>
            <person name="Shenoy N."/>
            <person name="Shirasu K."/>
            <person name="Sikhakolli U.R."/>
            <person name="Stueber K."/>
            <person name="Sukno S.A."/>
            <person name="Sweigard J.A."/>
            <person name="Takano Y."/>
            <person name="Takahara H."/>
            <person name="Trail F."/>
            <person name="van der Does H.C."/>
            <person name="Voll L.M."/>
            <person name="Will I."/>
            <person name="Young S."/>
            <person name="Zeng Q."/>
            <person name="Zhang J."/>
            <person name="Zhou S."/>
            <person name="Dickman M.B."/>
            <person name="Schulze-Lefert P."/>
            <person name="Ver Loren van Themaat E."/>
            <person name="Ma L.-J."/>
            <person name="Vaillancourt L.J."/>
        </authorList>
    </citation>
    <scope>NUCLEOTIDE SEQUENCE [LARGE SCALE GENOMIC DNA]</scope>
    <source>
        <strain evidence="2">M1.001 / M2 / FGSC 10212</strain>
    </source>
</reference>
<dbReference type="eggNOG" id="ENOG502SY26">
    <property type="taxonomic scope" value="Eukaryota"/>
</dbReference>
<evidence type="ECO:0000313" key="2">
    <source>
        <dbReference type="Proteomes" id="UP000008782"/>
    </source>
</evidence>
<dbReference type="VEuPathDB" id="FungiDB:GLRG_11751"/>
<dbReference type="PANTHER" id="PTHR35896">
    <property type="entry name" value="IG-LIKE DOMAIN-CONTAINING PROTEIN"/>
    <property type="match status" value="1"/>
</dbReference>
<dbReference type="PANTHER" id="PTHR35896:SF3">
    <property type="entry name" value="MAJOR FACILITATOR SUPERFAMILY TRANSPORTER"/>
    <property type="match status" value="1"/>
</dbReference>
<keyword evidence="2" id="KW-1185">Reference proteome</keyword>
<dbReference type="RefSeq" id="XP_008100626.1">
    <property type="nucleotide sequence ID" value="XM_008102435.1"/>
</dbReference>
<dbReference type="HOGENOM" id="CLU_083658_0_0_1"/>
<gene>
    <name evidence="1" type="ORF">GLRG_11751</name>
</gene>
<dbReference type="OrthoDB" id="3501153at2759"/>
<dbReference type="GeneID" id="24417115"/>
<dbReference type="Proteomes" id="UP000008782">
    <property type="component" value="Unassembled WGS sequence"/>
</dbReference>
<dbReference type="EMBL" id="GG697444">
    <property type="protein sequence ID" value="EFQ36606.1"/>
    <property type="molecule type" value="Genomic_DNA"/>
</dbReference>
<name>E3R0G8_COLGM</name>
<proteinExistence type="predicted"/>
<evidence type="ECO:0000313" key="1">
    <source>
        <dbReference type="EMBL" id="EFQ36606.1"/>
    </source>
</evidence>
<accession>E3R0G8</accession>
<organism evidence="2">
    <name type="scientific">Colletotrichum graminicola (strain M1.001 / M2 / FGSC 10212)</name>
    <name type="common">Maize anthracnose fungus</name>
    <name type="synonym">Glomerella graminicola</name>
    <dbReference type="NCBI Taxonomy" id="645133"/>
    <lineage>
        <taxon>Eukaryota</taxon>
        <taxon>Fungi</taxon>
        <taxon>Dikarya</taxon>
        <taxon>Ascomycota</taxon>
        <taxon>Pezizomycotina</taxon>
        <taxon>Sordariomycetes</taxon>
        <taxon>Hypocreomycetidae</taxon>
        <taxon>Glomerellales</taxon>
        <taxon>Glomerellaceae</taxon>
        <taxon>Colletotrichum</taxon>
        <taxon>Colletotrichum graminicola species complex</taxon>
    </lineage>
</organism>
<sequence length="219" mass="24818">MPRPKVLQWLSGSAYVPLSNHERDERDAGIAYKDEDAAATERAHPGLSPRLATGEVTAPPGFLASCGSTPTEAKARNCIFEQQLGAWVHPTCAWQEIVHEFREVVGDIYVGWSWYWDTDLKREVAAADVPKLQNGNFSVTYTTFPRAHDLHCLYCWRKVEYAIEHGVKWIDARCHQFWHTKHCVTLIAETLTGQGEQHRALTYPLLFHDCVPLTSTIES</sequence>